<evidence type="ECO:0000313" key="1">
    <source>
        <dbReference type="EMBL" id="BBO35061.1"/>
    </source>
</evidence>
<organism evidence="1 2">
    <name type="scientific">Lacipirellula parvula</name>
    <dbReference type="NCBI Taxonomy" id="2650471"/>
    <lineage>
        <taxon>Bacteria</taxon>
        <taxon>Pseudomonadati</taxon>
        <taxon>Planctomycetota</taxon>
        <taxon>Planctomycetia</taxon>
        <taxon>Pirellulales</taxon>
        <taxon>Lacipirellulaceae</taxon>
        <taxon>Lacipirellula</taxon>
    </lineage>
</organism>
<gene>
    <name evidence="1" type="ORF">PLANPX_4673</name>
</gene>
<dbReference type="KEGG" id="lpav:PLANPX_4673"/>
<sequence length="201" mass="22048">MTAFEHLYIAGALNSFTKPASLLTSTNNAALKSGQTALAKREEDLAMTTLLLAAWMIWSGAPAAPPTQSPTATVLGPKNYCDGDVIEITDVRSTSPRLEQGDSITVRGRYRLDSHAEAQLTLYLTQTEGDGREETERTQTMSVKQGLGEFELKITVKHRGALHLSYYNLKSGKPFGGVYFGTAEQMERIKDWKLGPYASKD</sequence>
<dbReference type="EMBL" id="AP021861">
    <property type="protein sequence ID" value="BBO35061.1"/>
    <property type="molecule type" value="Genomic_DNA"/>
</dbReference>
<protein>
    <submittedName>
        <fullName evidence="1">Uncharacterized protein</fullName>
    </submittedName>
</protein>
<accession>A0A5K7XJ56</accession>
<name>A0A5K7XJ56_9BACT</name>
<dbReference type="Proteomes" id="UP000326837">
    <property type="component" value="Chromosome"/>
</dbReference>
<evidence type="ECO:0000313" key="2">
    <source>
        <dbReference type="Proteomes" id="UP000326837"/>
    </source>
</evidence>
<dbReference type="AlphaFoldDB" id="A0A5K7XJ56"/>
<proteinExistence type="predicted"/>
<reference evidence="2" key="1">
    <citation type="submission" date="2019-10" db="EMBL/GenBank/DDBJ databases">
        <title>Lacipirellula parvula gen. nov., sp. nov., representing a lineage of planctomycetes widespread in freshwater anoxic habitats, and description of the family Lacipirellulaceae.</title>
        <authorList>
            <person name="Dedysh S.N."/>
            <person name="Kulichevskaya I.S."/>
            <person name="Beletsky A.V."/>
            <person name="Rakitin A.L."/>
            <person name="Mardanov A.V."/>
            <person name="Ivanova A.A."/>
            <person name="Saltykova V.X."/>
            <person name="Rijpstra W.I.C."/>
            <person name="Sinninghe Damste J.S."/>
            <person name="Ravin N.V."/>
        </authorList>
    </citation>
    <scope>NUCLEOTIDE SEQUENCE [LARGE SCALE GENOMIC DNA]</scope>
    <source>
        <strain evidence="2">PX69</strain>
    </source>
</reference>
<keyword evidence="2" id="KW-1185">Reference proteome</keyword>